<evidence type="ECO:0000256" key="2">
    <source>
        <dbReference type="ARBA" id="ARBA00022729"/>
    </source>
</evidence>
<accession>A0A3N4W9L0</accession>
<dbReference type="OrthoDB" id="5298161at2"/>
<keyword evidence="5 8" id="KW-0449">Lipoprotein</keyword>
<dbReference type="AlphaFoldDB" id="A0A3N4W9L0"/>
<dbReference type="GO" id="GO:0009279">
    <property type="term" value="C:cell outer membrane"/>
    <property type="evidence" value="ECO:0007669"/>
    <property type="project" value="UniProtKB-SubCell"/>
</dbReference>
<gene>
    <name evidence="8" type="ORF">EDC46_1466</name>
</gene>
<keyword evidence="4" id="KW-0564">Palmitate</keyword>
<dbReference type="PANTHER" id="PTHR35603">
    <property type="match status" value="1"/>
</dbReference>
<feature type="chain" id="PRO_5018134974" evidence="6">
    <location>
        <begin position="23"/>
        <end position="154"/>
    </location>
</feature>
<feature type="domain" description="Glycine zipper 2TM" evidence="7">
    <location>
        <begin position="62"/>
        <end position="103"/>
    </location>
</feature>
<evidence type="ECO:0000313" key="9">
    <source>
        <dbReference type="Proteomes" id="UP000281691"/>
    </source>
</evidence>
<comment type="caution">
    <text evidence="8">The sequence shown here is derived from an EMBL/GenBank/DDBJ whole genome shotgun (WGS) entry which is preliminary data.</text>
</comment>
<keyword evidence="3" id="KW-0472">Membrane</keyword>
<name>A0A3N4W9L0_9PAST</name>
<evidence type="ECO:0000259" key="7">
    <source>
        <dbReference type="Pfam" id="PF05433"/>
    </source>
</evidence>
<evidence type="ECO:0000256" key="3">
    <source>
        <dbReference type="ARBA" id="ARBA00023136"/>
    </source>
</evidence>
<feature type="signal peptide" evidence="6">
    <location>
        <begin position="1"/>
        <end position="22"/>
    </location>
</feature>
<dbReference type="InterPro" id="IPR008816">
    <property type="entry name" value="Gly_zipper_2TM_dom"/>
</dbReference>
<proteinExistence type="predicted"/>
<evidence type="ECO:0000256" key="4">
    <source>
        <dbReference type="ARBA" id="ARBA00023139"/>
    </source>
</evidence>
<comment type="subcellular location">
    <subcellularLocation>
        <location evidence="1">Cell outer membrane</location>
        <topology evidence="1">Lipid-anchor</topology>
    </subcellularLocation>
</comment>
<dbReference type="RefSeq" id="WP_124211602.1">
    <property type="nucleotide sequence ID" value="NZ_CP016615.1"/>
</dbReference>
<dbReference type="EMBL" id="RKQP01000004">
    <property type="protein sequence ID" value="RPE82790.1"/>
    <property type="molecule type" value="Genomic_DNA"/>
</dbReference>
<evidence type="ECO:0000256" key="1">
    <source>
        <dbReference type="ARBA" id="ARBA00004459"/>
    </source>
</evidence>
<keyword evidence="9" id="KW-1185">Reference proteome</keyword>
<dbReference type="InterPro" id="IPR051407">
    <property type="entry name" value="Bact_OM_lipoprot/Surf_antigen"/>
</dbReference>
<dbReference type="PANTHER" id="PTHR35603:SF1">
    <property type="entry name" value="OUTER MEMBRANE LIPOPROTEIN SLYB"/>
    <property type="match status" value="1"/>
</dbReference>
<keyword evidence="2 6" id="KW-0732">Signal</keyword>
<sequence length="154" mass="15555">MKKFGLAASLLASLILTGCANSDIYSGNVYRGDQAKEARAISYGTVVSVREVKIQAGDQGPLGGLGGGVIGGIAASTIGGGRGQAIASAVGAIAGAVLGSKVEEKANQVSSLEMVIRKDDGKEIVVVQKKEDGFVPGKRVRIVGSNADLNVSLL</sequence>
<evidence type="ECO:0000256" key="6">
    <source>
        <dbReference type="SAM" id="SignalP"/>
    </source>
</evidence>
<protein>
    <submittedName>
        <fullName evidence="8">Outer membrane lipoprotein SlyB</fullName>
    </submittedName>
</protein>
<reference evidence="8 9" key="1">
    <citation type="submission" date="2018-11" db="EMBL/GenBank/DDBJ databases">
        <title>Genomic Encyclopedia of Type Strains, Phase IV (KMG-IV): sequencing the most valuable type-strain genomes for metagenomic binning, comparative biology and taxonomic classification.</title>
        <authorList>
            <person name="Goeker M."/>
        </authorList>
    </citation>
    <scope>NUCLEOTIDE SEQUENCE [LARGE SCALE GENOMIC DNA]</scope>
    <source>
        <strain evidence="8 9">DSM 27238</strain>
    </source>
</reference>
<dbReference type="Pfam" id="PF05433">
    <property type="entry name" value="Rick_17kDa_Anti"/>
    <property type="match status" value="1"/>
</dbReference>
<organism evidence="8 9">
    <name type="scientific">Vespertiliibacter pulmonis</name>
    <dbReference type="NCBI Taxonomy" id="1443036"/>
    <lineage>
        <taxon>Bacteria</taxon>
        <taxon>Pseudomonadati</taxon>
        <taxon>Pseudomonadota</taxon>
        <taxon>Gammaproteobacteria</taxon>
        <taxon>Pasteurellales</taxon>
        <taxon>Pasteurellaceae</taxon>
        <taxon>Vespertiliibacter</taxon>
    </lineage>
</organism>
<dbReference type="PROSITE" id="PS51257">
    <property type="entry name" value="PROKAR_LIPOPROTEIN"/>
    <property type="match status" value="1"/>
</dbReference>
<evidence type="ECO:0000256" key="5">
    <source>
        <dbReference type="ARBA" id="ARBA00023288"/>
    </source>
</evidence>
<evidence type="ECO:0000313" key="8">
    <source>
        <dbReference type="EMBL" id="RPE82790.1"/>
    </source>
</evidence>
<dbReference type="Proteomes" id="UP000281691">
    <property type="component" value="Unassembled WGS sequence"/>
</dbReference>